<feature type="signal peptide" evidence="4">
    <location>
        <begin position="1"/>
        <end position="28"/>
    </location>
</feature>
<dbReference type="RefSeq" id="XP_016589641.1">
    <property type="nucleotide sequence ID" value="XM_016728415.1"/>
</dbReference>
<evidence type="ECO:0000256" key="1">
    <source>
        <dbReference type="ARBA" id="ARBA00005964"/>
    </source>
</evidence>
<feature type="region of interest" description="Disordered" evidence="3">
    <location>
        <begin position="99"/>
        <end position="123"/>
    </location>
</feature>
<dbReference type="VEuPathDB" id="FungiDB:SPSK_01504"/>
<evidence type="ECO:0000256" key="2">
    <source>
        <dbReference type="ARBA" id="ARBA00022801"/>
    </source>
</evidence>
<dbReference type="InterPro" id="IPR019826">
    <property type="entry name" value="Carboxylesterase_B_AS"/>
</dbReference>
<feature type="region of interest" description="Disordered" evidence="3">
    <location>
        <begin position="674"/>
        <end position="695"/>
    </location>
</feature>
<dbReference type="AlphaFoldDB" id="A0A0F2MDR0"/>
<feature type="domain" description="Carboxylesterase type B" evidence="5">
    <location>
        <begin position="131"/>
        <end position="654"/>
    </location>
</feature>
<comment type="caution">
    <text evidence="6">The sequence shown here is derived from an EMBL/GenBank/DDBJ whole genome shotgun (WGS) entry which is preliminary data.</text>
</comment>
<evidence type="ECO:0000313" key="6">
    <source>
        <dbReference type="EMBL" id="KJR86965.1"/>
    </source>
</evidence>
<dbReference type="PANTHER" id="PTHR11559">
    <property type="entry name" value="CARBOXYLESTERASE"/>
    <property type="match status" value="1"/>
</dbReference>
<protein>
    <submittedName>
        <fullName evidence="6">Triacylglycerol lipase</fullName>
    </submittedName>
</protein>
<dbReference type="EMBL" id="AXCR01000005">
    <property type="protein sequence ID" value="KJR86965.1"/>
    <property type="molecule type" value="Genomic_DNA"/>
</dbReference>
<dbReference type="PROSITE" id="PS00122">
    <property type="entry name" value="CARBOXYLESTERASE_B_1"/>
    <property type="match status" value="1"/>
</dbReference>
<evidence type="ECO:0000256" key="3">
    <source>
        <dbReference type="SAM" id="MobiDB-lite"/>
    </source>
</evidence>
<dbReference type="ESTHER" id="spos1-u7pne8">
    <property type="family name" value="Fungal_carboxylesterase_lipase"/>
</dbReference>
<proteinExistence type="inferred from homology"/>
<accession>A0A0F2MDR0</accession>
<dbReference type="OrthoDB" id="6846267at2759"/>
<name>A0A0F2MDR0_SPOSC</name>
<dbReference type="Pfam" id="PF00135">
    <property type="entry name" value="COesterase"/>
    <property type="match status" value="1"/>
</dbReference>
<feature type="compositionally biased region" description="Low complexity" evidence="3">
    <location>
        <begin position="56"/>
        <end position="65"/>
    </location>
</feature>
<sequence>MGSPSIHLEHASWLSWAFLSVAFTGAIAARCLQHHRQTRIRQSSGAMAPHTTRGKPAAADPAGRAPPCVRLPQGTYEGRVVAAGQNVVEAAGLGLGVSAGGSSSPTPAASASSSSSGEPLPIPQQAALPKALDVFLGIPYAKSTAGGNRFRAPEPVVVDARGTGDRHSRVIPATQLGQRCPGVAPNPFVPEGEDCLNANVYRPSWSGQTAGQTAGQETRLPAGPLPVVVYVHGGAFNNGMGVERDMASFVAYAERDVVGVSFNYRVGALGFLGWQTAAEDGEDGKDGNSADDSSAPLNLGLQDQQLLFSWVQKNIRCFGGDPNNVTIMGLSAGAHSIGHHILHYPPGKAPLHKAILESGAPTARSLWRPDHPRPRSQLRAFLVAAGAFAQDQRSLRTAGGAQEHRDILAYLRGLPLSAIVAASRTVWNDYAASVCWPFQPVVDGHVIRQTPLRAWQAGAAPRIPILTGFNTNEGTLFVPGDVGRADTDADFRTFFADLVPGLTSDDLDELARVYPDPVTHPETSPYVMPTPYPPGVTGRQWARLEAAYAHYAYICPVMQTAHYLSTNPANSNSSNVYLYEYAARALHWNTANHGDNQSCVAHSMAVLRGHPGLLAVADAMHGAWVRFAASPVGNPNGDGEKGEEGAAAVPWAPFVSPLSRASGDGKGLLMVFGQGNDERVPPEQRTGGPEAKPGTAAALRSLSDYELAQCRFWWDRTALSEGDGQRDLLDTKRGAVQSRL</sequence>
<comment type="similarity">
    <text evidence="1">Belongs to the type-B carboxylesterase/lipase family.</text>
</comment>
<dbReference type="InterPro" id="IPR050309">
    <property type="entry name" value="Type-B_Carboxylest/Lipase"/>
</dbReference>
<dbReference type="SUPFAM" id="SSF53474">
    <property type="entry name" value="alpha/beta-Hydrolases"/>
    <property type="match status" value="1"/>
</dbReference>
<gene>
    <name evidence="6" type="ORF">SPSK_01504</name>
</gene>
<dbReference type="Proteomes" id="UP000033710">
    <property type="component" value="Unassembled WGS sequence"/>
</dbReference>
<dbReference type="KEGG" id="ssck:SPSK_01504"/>
<reference evidence="6 7" key="1">
    <citation type="journal article" date="2014" name="BMC Genomics">
        <title>Comparative genomics of the major fungal agents of human and animal Sporotrichosis: Sporothrix schenckii and Sporothrix brasiliensis.</title>
        <authorList>
            <person name="Teixeira M.M."/>
            <person name="de Almeida L.G."/>
            <person name="Kubitschek-Barreira P."/>
            <person name="Alves F.L."/>
            <person name="Kioshima E.S."/>
            <person name="Abadio A.K."/>
            <person name="Fernandes L."/>
            <person name="Derengowski L.S."/>
            <person name="Ferreira K.S."/>
            <person name="Souza R.C."/>
            <person name="Ruiz J.C."/>
            <person name="de Andrade N.C."/>
            <person name="Paes H.C."/>
            <person name="Nicola A.M."/>
            <person name="Albuquerque P."/>
            <person name="Gerber A.L."/>
            <person name="Martins V.P."/>
            <person name="Peconick L.D."/>
            <person name="Neto A.V."/>
            <person name="Chaucanez C.B."/>
            <person name="Silva P.A."/>
            <person name="Cunha O.L."/>
            <person name="de Oliveira F.F."/>
            <person name="dos Santos T.C."/>
            <person name="Barros A.L."/>
            <person name="Soares M.A."/>
            <person name="de Oliveira L.M."/>
            <person name="Marini M.M."/>
            <person name="Villalobos-Duno H."/>
            <person name="Cunha M.M."/>
            <person name="de Hoog S."/>
            <person name="da Silveira J.F."/>
            <person name="Henrissat B."/>
            <person name="Nino-Vega G.A."/>
            <person name="Cisalpino P.S."/>
            <person name="Mora-Montes H.M."/>
            <person name="Almeida S.R."/>
            <person name="Stajich J.E."/>
            <person name="Lopes-Bezerra L.M."/>
            <person name="Vasconcelos A.T."/>
            <person name="Felipe M.S."/>
        </authorList>
    </citation>
    <scope>NUCLEOTIDE SEQUENCE [LARGE SCALE GENOMIC DNA]</scope>
    <source>
        <strain evidence="6 7">1099-18</strain>
    </source>
</reference>
<dbReference type="GeneID" id="27663692"/>
<feature type="chain" id="PRO_5007245144" evidence="4">
    <location>
        <begin position="29"/>
        <end position="740"/>
    </location>
</feature>
<feature type="compositionally biased region" description="Low complexity" evidence="3">
    <location>
        <begin position="100"/>
        <end position="117"/>
    </location>
</feature>
<organism evidence="6 7">
    <name type="scientific">Sporothrix schenckii 1099-18</name>
    <dbReference type="NCBI Taxonomy" id="1397361"/>
    <lineage>
        <taxon>Eukaryota</taxon>
        <taxon>Fungi</taxon>
        <taxon>Dikarya</taxon>
        <taxon>Ascomycota</taxon>
        <taxon>Pezizomycotina</taxon>
        <taxon>Sordariomycetes</taxon>
        <taxon>Sordariomycetidae</taxon>
        <taxon>Ophiostomatales</taxon>
        <taxon>Ophiostomataceae</taxon>
        <taxon>Sporothrix</taxon>
    </lineage>
</organism>
<keyword evidence="4" id="KW-0732">Signal</keyword>
<dbReference type="GO" id="GO:0016787">
    <property type="term" value="F:hydrolase activity"/>
    <property type="evidence" value="ECO:0007669"/>
    <property type="project" value="UniProtKB-KW"/>
</dbReference>
<reference evidence="6 7" key="2">
    <citation type="journal article" date="2015" name="Eukaryot. Cell">
        <title>Asexual propagation of a virulent clone complex in a human and feline outbreak of sporotrichosis.</title>
        <authorList>
            <person name="Teixeira Mde M."/>
            <person name="Rodrigues A.M."/>
            <person name="Tsui C.K."/>
            <person name="de Almeida L.G."/>
            <person name="Van Diepeningen A.D."/>
            <person name="van den Ende B.G."/>
            <person name="Fernandes G.F."/>
            <person name="Kano R."/>
            <person name="Hamelin R.C."/>
            <person name="Lopes-Bezerra L.M."/>
            <person name="Vasconcelos A.T."/>
            <person name="de Hoog S."/>
            <person name="de Camargo Z.P."/>
            <person name="Felipe M.S."/>
        </authorList>
    </citation>
    <scope>NUCLEOTIDE SEQUENCE [LARGE SCALE GENOMIC DNA]</scope>
    <source>
        <strain evidence="6 7">1099-18</strain>
    </source>
</reference>
<dbReference type="InterPro" id="IPR002018">
    <property type="entry name" value="CarbesteraseB"/>
</dbReference>
<evidence type="ECO:0000259" key="5">
    <source>
        <dbReference type="Pfam" id="PF00135"/>
    </source>
</evidence>
<keyword evidence="2" id="KW-0378">Hydrolase</keyword>
<evidence type="ECO:0000256" key="4">
    <source>
        <dbReference type="SAM" id="SignalP"/>
    </source>
</evidence>
<dbReference type="Gene3D" id="3.40.50.1820">
    <property type="entry name" value="alpha/beta hydrolase"/>
    <property type="match status" value="1"/>
</dbReference>
<dbReference type="InterPro" id="IPR029058">
    <property type="entry name" value="AB_hydrolase_fold"/>
</dbReference>
<feature type="region of interest" description="Disordered" evidence="3">
    <location>
        <begin position="39"/>
        <end position="65"/>
    </location>
</feature>
<evidence type="ECO:0000313" key="7">
    <source>
        <dbReference type="Proteomes" id="UP000033710"/>
    </source>
</evidence>